<accession>A0A060CEG2</accession>
<dbReference type="EMBL" id="KF123841">
    <property type="protein sequence ID" value="AIA91151.1"/>
    <property type="molecule type" value="Genomic_DNA"/>
</dbReference>
<reference evidence="2" key="1">
    <citation type="journal article" date="2013" name="Environ. Microbiol.">
        <title>Seasonally variable intestinal metagenomes of the red palm weevil (Rhynchophorus ferrugineus).</title>
        <authorList>
            <person name="Jia S."/>
            <person name="Zhang X."/>
            <person name="Zhang G."/>
            <person name="Yin A."/>
            <person name="Zhang S."/>
            <person name="Li F."/>
            <person name="Wang L."/>
            <person name="Zhao D."/>
            <person name="Yun Q."/>
            <person name="Tala"/>
            <person name="Wang J."/>
            <person name="Sun G."/>
            <person name="Baabdullah M."/>
            <person name="Yu X."/>
            <person name="Hu S."/>
            <person name="Al-Mssallem I.S."/>
            <person name="Yu J."/>
        </authorList>
    </citation>
    <scope>NUCLEOTIDE SEQUENCE</scope>
</reference>
<dbReference type="AlphaFoldDB" id="A0A060CEG2"/>
<protein>
    <submittedName>
        <fullName evidence="2">CAZy families GH3 protein</fullName>
    </submittedName>
</protein>
<feature type="region of interest" description="Disordered" evidence="1">
    <location>
        <begin position="1"/>
        <end position="26"/>
    </location>
</feature>
<proteinExistence type="predicted"/>
<name>A0A060CEG2_9LACO</name>
<evidence type="ECO:0000313" key="2">
    <source>
        <dbReference type="EMBL" id="AIA91151.1"/>
    </source>
</evidence>
<organism evidence="2">
    <name type="scientific">uncultured Lactobacillus sp</name>
    <dbReference type="NCBI Taxonomy" id="153152"/>
    <lineage>
        <taxon>Bacteria</taxon>
        <taxon>Bacillati</taxon>
        <taxon>Bacillota</taxon>
        <taxon>Bacilli</taxon>
        <taxon>Lactobacillales</taxon>
        <taxon>Lactobacillaceae</taxon>
        <taxon>Lactobacillus</taxon>
        <taxon>environmental samples</taxon>
    </lineage>
</organism>
<evidence type="ECO:0000256" key="1">
    <source>
        <dbReference type="SAM" id="MobiDB-lite"/>
    </source>
</evidence>
<feature type="region of interest" description="Disordered" evidence="1">
    <location>
        <begin position="61"/>
        <end position="87"/>
    </location>
</feature>
<sequence>MIATDQEGGSVSRLSANPKLTGHDYPSPMDLLKQQGVAGLIKTPPKRQDLKALGINWNFARSPTSPATRPVSFTTGLSGLTPSKPLR</sequence>
<feature type="compositionally biased region" description="Polar residues" evidence="1">
    <location>
        <begin position="61"/>
        <end position="81"/>
    </location>
</feature>